<dbReference type="InterPro" id="IPR036279">
    <property type="entry name" value="5-3_exonuclease_C_sf"/>
</dbReference>
<dbReference type="EMBL" id="JAGMVJ010000011">
    <property type="protein sequence ID" value="KAH7086336.1"/>
    <property type="molecule type" value="Genomic_DNA"/>
</dbReference>
<dbReference type="GO" id="GO:0017108">
    <property type="term" value="F:5'-flap endonuclease activity"/>
    <property type="evidence" value="ECO:0007669"/>
    <property type="project" value="TreeGrafter"/>
</dbReference>
<feature type="domain" description="XPG-I" evidence="2">
    <location>
        <begin position="119"/>
        <end position="198"/>
    </location>
</feature>
<evidence type="ECO:0000256" key="1">
    <source>
        <dbReference type="SAM" id="MobiDB-lite"/>
    </source>
</evidence>
<reference evidence="3" key="1">
    <citation type="journal article" date="2021" name="Nat. Commun.">
        <title>Genetic determinants of endophytism in the Arabidopsis root mycobiome.</title>
        <authorList>
            <person name="Mesny F."/>
            <person name="Miyauchi S."/>
            <person name="Thiergart T."/>
            <person name="Pickel B."/>
            <person name="Atanasova L."/>
            <person name="Karlsson M."/>
            <person name="Huettel B."/>
            <person name="Barry K.W."/>
            <person name="Haridas S."/>
            <person name="Chen C."/>
            <person name="Bauer D."/>
            <person name="Andreopoulos W."/>
            <person name="Pangilinan J."/>
            <person name="LaButti K."/>
            <person name="Riley R."/>
            <person name="Lipzen A."/>
            <person name="Clum A."/>
            <person name="Drula E."/>
            <person name="Henrissat B."/>
            <person name="Kohler A."/>
            <person name="Grigoriev I.V."/>
            <person name="Martin F.M."/>
            <person name="Hacquard S."/>
        </authorList>
    </citation>
    <scope>NUCLEOTIDE SEQUENCE</scope>
    <source>
        <strain evidence="3">MPI-SDFR-AT-0120</strain>
    </source>
</reference>
<feature type="compositionally biased region" description="Polar residues" evidence="1">
    <location>
        <begin position="516"/>
        <end position="526"/>
    </location>
</feature>
<keyword evidence="4" id="KW-1185">Reference proteome</keyword>
<gene>
    <name evidence="3" type="ORF">FB567DRAFT_527711</name>
</gene>
<evidence type="ECO:0000313" key="3">
    <source>
        <dbReference type="EMBL" id="KAH7086336.1"/>
    </source>
</evidence>
<dbReference type="PANTHER" id="PTHR11081">
    <property type="entry name" value="FLAP ENDONUCLEASE FAMILY MEMBER"/>
    <property type="match status" value="1"/>
</dbReference>
<dbReference type="InterPro" id="IPR006086">
    <property type="entry name" value="XPG-I_dom"/>
</dbReference>
<dbReference type="PRINTS" id="PR00853">
    <property type="entry name" value="XPGRADSUPER"/>
</dbReference>
<proteinExistence type="predicted"/>
<comment type="caution">
    <text evidence="3">The sequence shown here is derived from an EMBL/GenBank/DDBJ whole genome shotgun (WGS) entry which is preliminary data.</text>
</comment>
<dbReference type="SMART" id="SM00484">
    <property type="entry name" value="XPGI"/>
    <property type="match status" value="1"/>
</dbReference>
<sequence>MGIPDLRPTIEACEEIIPIGQLAEQHFRYTGRPLRIAVDESDWRFNNVSPEKVAAIRKKVPAANPVEKAMFYRICNLLTLNTELVFVFDGPDVPPKRGRSHHGRLVNHKDRQLLKETLECFGIPWVDAPGEAEAECCHMQRLGLVDAVWSQDSDCLMFGCDLWLRDHRTPKDAGYDNRNKAHTKKAATSVRVVRTENLKQKHRLRREGCVLFALLAGGDYDGTGLVRCGAATALKVAQAGLGISLCNSTSQNDCNAWAKKLAIFFKKENIPIAIPANFPNFQILQKYNNPKVLSESTLRRNPKLELGYKRKVDEVALLLVTSHRYNTWGKDYMEWVAPTLLTQALANEESPLSAETIHSIQLTNKKTRITDGNSAQLEQKISFSPFGLTMLRKHVFEGPMSGYWTNPSTRLFDIELKVECYIPVYLLAKVLPPAAFDSTFSSRQVRPLKRKFHDDADAHNSLANNKPPVARLPSASATQRCLGSHSDRFGLLQSHVEQQLRLPGADLRQSNAVISQRPNTRPSNSIHNHEQIETETSSCLTSIRPDVSESTSEYLDHDLRWAMQVSMVEQRRISRPVASTAQVQRSVEVIDLTNV</sequence>
<evidence type="ECO:0000313" key="4">
    <source>
        <dbReference type="Proteomes" id="UP000813461"/>
    </source>
</evidence>
<dbReference type="Gene3D" id="3.40.50.1010">
    <property type="entry name" value="5'-nuclease"/>
    <property type="match status" value="1"/>
</dbReference>
<dbReference type="Proteomes" id="UP000813461">
    <property type="component" value="Unassembled WGS sequence"/>
</dbReference>
<organism evidence="3 4">
    <name type="scientific">Paraphoma chrysanthemicola</name>
    <dbReference type="NCBI Taxonomy" id="798071"/>
    <lineage>
        <taxon>Eukaryota</taxon>
        <taxon>Fungi</taxon>
        <taxon>Dikarya</taxon>
        <taxon>Ascomycota</taxon>
        <taxon>Pezizomycotina</taxon>
        <taxon>Dothideomycetes</taxon>
        <taxon>Pleosporomycetidae</taxon>
        <taxon>Pleosporales</taxon>
        <taxon>Pleosporineae</taxon>
        <taxon>Phaeosphaeriaceae</taxon>
        <taxon>Paraphoma</taxon>
    </lineage>
</organism>
<accession>A0A8K0VY27</accession>
<dbReference type="PANTHER" id="PTHR11081:SF62">
    <property type="entry name" value="XPG-I DOMAIN-CONTAINING PROTEIN"/>
    <property type="match status" value="1"/>
</dbReference>
<dbReference type="SUPFAM" id="SSF88723">
    <property type="entry name" value="PIN domain-like"/>
    <property type="match status" value="1"/>
</dbReference>
<dbReference type="InterPro" id="IPR006084">
    <property type="entry name" value="XPG/Rad2"/>
</dbReference>
<feature type="region of interest" description="Disordered" evidence="1">
    <location>
        <begin position="516"/>
        <end position="537"/>
    </location>
</feature>
<dbReference type="InterPro" id="IPR029060">
    <property type="entry name" value="PIN-like_dom_sf"/>
</dbReference>
<dbReference type="GO" id="GO:0006281">
    <property type="term" value="P:DNA repair"/>
    <property type="evidence" value="ECO:0007669"/>
    <property type="project" value="UniProtKB-ARBA"/>
</dbReference>
<dbReference type="SUPFAM" id="SSF47807">
    <property type="entry name" value="5' to 3' exonuclease, C-terminal subdomain"/>
    <property type="match status" value="1"/>
</dbReference>
<feature type="region of interest" description="Disordered" evidence="1">
    <location>
        <begin position="458"/>
        <end position="477"/>
    </location>
</feature>
<protein>
    <submittedName>
        <fullName evidence="3">PIN domain-like protein</fullName>
    </submittedName>
</protein>
<dbReference type="AlphaFoldDB" id="A0A8K0VY27"/>
<dbReference type="CDD" id="cd09870">
    <property type="entry name" value="PIN_YEN1"/>
    <property type="match status" value="1"/>
</dbReference>
<dbReference type="OrthoDB" id="2959108at2759"/>
<dbReference type="Pfam" id="PF00867">
    <property type="entry name" value="XPG_I"/>
    <property type="match status" value="1"/>
</dbReference>
<name>A0A8K0VY27_9PLEO</name>
<evidence type="ECO:0000259" key="2">
    <source>
        <dbReference type="SMART" id="SM00484"/>
    </source>
</evidence>